<sequence>MSETEASKCTSELLRGVPVGAVLVTHNRPVELRESARVVAAQSHPLSTIVVVDNGVDHQATRDVLDSVEWGETGVSLVHKPENIGPAGGFAVGCRQLDAVDPVDWVLLLDDDDPLPGPSVLGDLLELALAMRRADETFGGIAMKGARFRARSLRTLGVELDDQAVAPVDHLHGCNAPLYWRAALRDVGEFDEKLFWGLEELDTGLRLTRRGWRLYMAVGLMKQFPLPERYYRLRRRPRLTVSEPVPADYYRIRNLAYIGWRHAAPINVVSALFVRAIGKPLVNLVIHPRRASRTLAMNLRALYDGTTGRMGRRL</sequence>
<keyword evidence="7" id="KW-1185">Reference proteome</keyword>
<protein>
    <recommendedName>
        <fullName evidence="5">Glycosyltransferase 2-like domain-containing protein</fullName>
    </recommendedName>
</protein>
<evidence type="ECO:0000256" key="3">
    <source>
        <dbReference type="ARBA" id="ARBA00022676"/>
    </source>
</evidence>
<reference evidence="7" key="1">
    <citation type="journal article" date="2019" name="Int. J. Syst. Evol. Microbiol.">
        <title>The Global Catalogue of Microorganisms (GCM) 10K type strain sequencing project: providing services to taxonomists for standard genome sequencing and annotation.</title>
        <authorList>
            <consortium name="The Broad Institute Genomics Platform"/>
            <consortium name="The Broad Institute Genome Sequencing Center for Infectious Disease"/>
            <person name="Wu L."/>
            <person name="Ma J."/>
        </authorList>
    </citation>
    <scope>NUCLEOTIDE SEQUENCE [LARGE SCALE GENOMIC DNA]</scope>
    <source>
        <strain evidence="7">JCM 15614</strain>
    </source>
</reference>
<evidence type="ECO:0000313" key="7">
    <source>
        <dbReference type="Proteomes" id="UP001499924"/>
    </source>
</evidence>
<proteinExistence type="inferred from homology"/>
<evidence type="ECO:0000256" key="1">
    <source>
        <dbReference type="ARBA" id="ARBA00004776"/>
    </source>
</evidence>
<organism evidence="6 7">
    <name type="scientific">Blastococcus jejuensis</name>
    <dbReference type="NCBI Taxonomy" id="351224"/>
    <lineage>
        <taxon>Bacteria</taxon>
        <taxon>Bacillati</taxon>
        <taxon>Actinomycetota</taxon>
        <taxon>Actinomycetes</taxon>
        <taxon>Geodermatophilales</taxon>
        <taxon>Geodermatophilaceae</taxon>
        <taxon>Blastococcus</taxon>
    </lineage>
</organism>
<dbReference type="SUPFAM" id="SSF53448">
    <property type="entry name" value="Nucleotide-diphospho-sugar transferases"/>
    <property type="match status" value="1"/>
</dbReference>
<evidence type="ECO:0000256" key="2">
    <source>
        <dbReference type="ARBA" id="ARBA00006739"/>
    </source>
</evidence>
<name>A0ABP6PK36_9ACTN</name>
<evidence type="ECO:0000259" key="5">
    <source>
        <dbReference type="Pfam" id="PF00535"/>
    </source>
</evidence>
<comment type="similarity">
    <text evidence="2">Belongs to the glycosyltransferase 2 family.</text>
</comment>
<dbReference type="EMBL" id="BAAAVV010000013">
    <property type="protein sequence ID" value="GAA3180964.1"/>
    <property type="molecule type" value="Genomic_DNA"/>
</dbReference>
<dbReference type="Pfam" id="PF00535">
    <property type="entry name" value="Glycos_transf_2"/>
    <property type="match status" value="1"/>
</dbReference>
<dbReference type="InterPro" id="IPR029044">
    <property type="entry name" value="Nucleotide-diphossugar_trans"/>
</dbReference>
<evidence type="ECO:0000313" key="6">
    <source>
        <dbReference type="EMBL" id="GAA3180964.1"/>
    </source>
</evidence>
<comment type="pathway">
    <text evidence="1">Cell wall biogenesis; cell wall polysaccharide biosynthesis.</text>
</comment>
<dbReference type="InterPro" id="IPR001173">
    <property type="entry name" value="Glyco_trans_2-like"/>
</dbReference>
<dbReference type="Gene3D" id="3.90.550.10">
    <property type="entry name" value="Spore Coat Polysaccharide Biosynthesis Protein SpsA, Chain A"/>
    <property type="match status" value="1"/>
</dbReference>
<dbReference type="PANTHER" id="PTHR43179:SF12">
    <property type="entry name" value="GALACTOFURANOSYLTRANSFERASE GLFT2"/>
    <property type="match status" value="1"/>
</dbReference>
<evidence type="ECO:0000256" key="4">
    <source>
        <dbReference type="ARBA" id="ARBA00022679"/>
    </source>
</evidence>
<accession>A0ABP6PK36</accession>
<dbReference type="RefSeq" id="WP_344690716.1">
    <property type="nucleotide sequence ID" value="NZ_BAAAVV010000013.1"/>
</dbReference>
<dbReference type="PANTHER" id="PTHR43179">
    <property type="entry name" value="RHAMNOSYLTRANSFERASE WBBL"/>
    <property type="match status" value="1"/>
</dbReference>
<comment type="caution">
    <text evidence="6">The sequence shown here is derived from an EMBL/GenBank/DDBJ whole genome shotgun (WGS) entry which is preliminary data.</text>
</comment>
<feature type="domain" description="Glycosyltransferase 2-like" evidence="5">
    <location>
        <begin position="22"/>
        <end position="130"/>
    </location>
</feature>
<gene>
    <name evidence="6" type="ORF">GCM10010531_38930</name>
</gene>
<dbReference type="Proteomes" id="UP001499924">
    <property type="component" value="Unassembled WGS sequence"/>
</dbReference>
<keyword evidence="4" id="KW-0808">Transferase</keyword>
<keyword evidence="3" id="KW-0328">Glycosyltransferase</keyword>